<proteinExistence type="predicted"/>
<feature type="compositionally biased region" description="Polar residues" evidence="1">
    <location>
        <begin position="1"/>
        <end position="15"/>
    </location>
</feature>
<dbReference type="Proteomes" id="UP001164116">
    <property type="component" value="Chromosome"/>
</dbReference>
<reference evidence="2" key="1">
    <citation type="submission" date="2022-11" db="EMBL/GenBank/DDBJ databases">
        <title>Taxonomic description of a new Pseudomonas species.</title>
        <authorList>
            <person name="Tambong J.T."/>
        </authorList>
    </citation>
    <scope>NUCLEOTIDE SEQUENCE</scope>
    <source>
        <strain evidence="2">S1Bt42</strain>
    </source>
</reference>
<accession>A0ABY6QK32</accession>
<keyword evidence="3" id="KW-1185">Reference proteome</keyword>
<feature type="region of interest" description="Disordered" evidence="1">
    <location>
        <begin position="1"/>
        <end position="33"/>
    </location>
</feature>
<evidence type="ECO:0000256" key="1">
    <source>
        <dbReference type="SAM" id="MobiDB-lite"/>
    </source>
</evidence>
<gene>
    <name evidence="2" type="ORF">OSC50_08300</name>
</gene>
<name>A0ABY6QK32_9PSED</name>
<organism evidence="2 3">
    <name type="scientific">Pseudomonas quebecensis</name>
    <dbReference type="NCBI Taxonomy" id="2995174"/>
    <lineage>
        <taxon>Bacteria</taxon>
        <taxon>Pseudomonadati</taxon>
        <taxon>Pseudomonadota</taxon>
        <taxon>Gammaproteobacteria</taxon>
        <taxon>Pseudomonadales</taxon>
        <taxon>Pseudomonadaceae</taxon>
        <taxon>Pseudomonas</taxon>
    </lineage>
</organism>
<evidence type="ECO:0000313" key="3">
    <source>
        <dbReference type="Proteomes" id="UP001164116"/>
    </source>
</evidence>
<evidence type="ECO:0000313" key="2">
    <source>
        <dbReference type="EMBL" id="UZW20322.1"/>
    </source>
</evidence>
<dbReference type="EMBL" id="CP112866">
    <property type="protein sequence ID" value="UZW20322.1"/>
    <property type="molecule type" value="Genomic_DNA"/>
</dbReference>
<dbReference type="RefSeq" id="WP_266246108.1">
    <property type="nucleotide sequence ID" value="NZ_CP112866.1"/>
</dbReference>
<sequence length="102" mass="10881">MAFAGQAQTSPSILSGSGAGRLPVKSSCPNDESHRPNLEQFLHILVHSKNVEPLDHLVNTLGYPALSCTQMAPLLSHLVAHSIFNQSGHGDRISMLPAKSNT</sequence>
<protein>
    <submittedName>
        <fullName evidence="2">Uncharacterized protein</fullName>
    </submittedName>
</protein>